<dbReference type="InterPro" id="IPR001948">
    <property type="entry name" value="Peptidase_M18"/>
</dbReference>
<proteinExistence type="inferred from homology"/>
<comment type="caution">
    <text evidence="11">The sequence shown here is derived from an EMBL/GenBank/DDBJ whole genome shotgun (WGS) entry which is preliminary data.</text>
</comment>
<keyword evidence="4 9" id="KW-0645">Protease</keyword>
<accession>A0A2I1I4J7</accession>
<dbReference type="EMBL" id="PKKJ01000007">
    <property type="protein sequence ID" value="PKY66065.1"/>
    <property type="molecule type" value="Genomic_DNA"/>
</dbReference>
<dbReference type="GO" id="GO:0005737">
    <property type="term" value="C:cytoplasm"/>
    <property type="evidence" value="ECO:0007669"/>
    <property type="project" value="UniProtKB-ARBA"/>
</dbReference>
<dbReference type="GO" id="GO:0004177">
    <property type="term" value="F:aminopeptidase activity"/>
    <property type="evidence" value="ECO:0007669"/>
    <property type="project" value="UniProtKB-KW"/>
</dbReference>
<dbReference type="EC" id="3.4.11.-" evidence="10"/>
<gene>
    <name evidence="11" type="ORF">CYJ25_06355</name>
</gene>
<dbReference type="Proteomes" id="UP000234545">
    <property type="component" value="Unassembled WGS sequence"/>
</dbReference>
<comment type="cofactor">
    <cofactor evidence="1 10">
        <name>Zn(2+)</name>
        <dbReference type="ChEBI" id="CHEBI:29105"/>
    </cofactor>
</comment>
<evidence type="ECO:0000256" key="6">
    <source>
        <dbReference type="ARBA" id="ARBA00022801"/>
    </source>
</evidence>
<dbReference type="PANTHER" id="PTHR28570">
    <property type="entry name" value="ASPARTYL AMINOPEPTIDASE"/>
    <property type="match status" value="1"/>
</dbReference>
<dbReference type="OrthoDB" id="5288740at2"/>
<evidence type="ECO:0000256" key="10">
    <source>
        <dbReference type="RuleBase" id="RU004387"/>
    </source>
</evidence>
<dbReference type="InterPro" id="IPR023358">
    <property type="entry name" value="Peptidase_M18_dom2"/>
</dbReference>
<evidence type="ECO:0000256" key="9">
    <source>
        <dbReference type="RuleBase" id="RU004386"/>
    </source>
</evidence>
<dbReference type="RefSeq" id="WP_101628343.1">
    <property type="nucleotide sequence ID" value="NZ_PKKJ01000007.1"/>
</dbReference>
<dbReference type="GO" id="GO:0008237">
    <property type="term" value="F:metallopeptidase activity"/>
    <property type="evidence" value="ECO:0007669"/>
    <property type="project" value="UniProtKB-KW"/>
</dbReference>
<keyword evidence="8 9" id="KW-0482">Metalloprotease</keyword>
<evidence type="ECO:0000256" key="5">
    <source>
        <dbReference type="ARBA" id="ARBA00022723"/>
    </source>
</evidence>
<dbReference type="Gene3D" id="3.40.630.10">
    <property type="entry name" value="Zn peptidases"/>
    <property type="match status" value="1"/>
</dbReference>
<evidence type="ECO:0000313" key="12">
    <source>
        <dbReference type="Proteomes" id="UP000234545"/>
    </source>
</evidence>
<dbReference type="Pfam" id="PF02127">
    <property type="entry name" value="Peptidase_M18"/>
    <property type="match status" value="1"/>
</dbReference>
<keyword evidence="3 9" id="KW-0031">Aminopeptidase</keyword>
<dbReference type="SUPFAM" id="SSF101821">
    <property type="entry name" value="Aminopeptidase/glucanase lid domain"/>
    <property type="match status" value="1"/>
</dbReference>
<evidence type="ECO:0000256" key="1">
    <source>
        <dbReference type="ARBA" id="ARBA00001947"/>
    </source>
</evidence>
<dbReference type="PANTHER" id="PTHR28570:SF3">
    <property type="entry name" value="ASPARTYL AMINOPEPTIDASE"/>
    <property type="match status" value="1"/>
</dbReference>
<dbReference type="SUPFAM" id="SSF53187">
    <property type="entry name" value="Zn-dependent exopeptidases"/>
    <property type="match status" value="1"/>
</dbReference>
<sequence>MGYFDYSETDVHTIDYQHFLLDSPSPYHVADLVAQRLVDAGFTRQDETEPWDASPGGHVMVRGGAVAAWVVPTSVTEQTGFRIVGAHTDSPVFHVKPSLTSSTADGWGQIDVEVYGGMIWNSWLDRELAVAGRLMMKDGRTVLVRTGALARIPQLAIHLDRGVNPEGLKLDPQKHLHPVWTVDNPEANFMAEVAKYAGVSVADIASHDLILIPQQGPATFGESGQFFAAGQQDNLSSVHAGLTAFERLTKAGTPTDGDVRIFMCFNHEEIGSATREGAAGPILQTVLERTAYALGRDADGVARMFAASSCISADAAHSVHPNYAEYHDPATHPVMGRGPVLKINANQRYATDGEGIALWNRACTAAGVPSQDFVSNNAMPCGSTIGPITATRLGILTVDVGVGLLSMHSAREMSHVDDLIGMSKVLEAYWLGA</sequence>
<organism evidence="11 12">
    <name type="scientific">Schaalia turicensis</name>
    <dbReference type="NCBI Taxonomy" id="131111"/>
    <lineage>
        <taxon>Bacteria</taxon>
        <taxon>Bacillati</taxon>
        <taxon>Actinomycetota</taxon>
        <taxon>Actinomycetes</taxon>
        <taxon>Actinomycetales</taxon>
        <taxon>Actinomycetaceae</taxon>
        <taxon>Schaalia</taxon>
    </lineage>
</organism>
<dbReference type="GO" id="GO:0008270">
    <property type="term" value="F:zinc ion binding"/>
    <property type="evidence" value="ECO:0007669"/>
    <property type="project" value="InterPro"/>
</dbReference>
<dbReference type="NCBIfam" id="NF002759">
    <property type="entry name" value="PRK02813.1"/>
    <property type="match status" value="1"/>
</dbReference>
<dbReference type="GO" id="GO:0006508">
    <property type="term" value="P:proteolysis"/>
    <property type="evidence" value="ECO:0007669"/>
    <property type="project" value="UniProtKB-KW"/>
</dbReference>
<evidence type="ECO:0000256" key="7">
    <source>
        <dbReference type="ARBA" id="ARBA00022833"/>
    </source>
</evidence>
<evidence type="ECO:0000256" key="3">
    <source>
        <dbReference type="ARBA" id="ARBA00022438"/>
    </source>
</evidence>
<keyword evidence="5 9" id="KW-0479">Metal-binding</keyword>
<evidence type="ECO:0000256" key="8">
    <source>
        <dbReference type="ARBA" id="ARBA00023049"/>
    </source>
</evidence>
<evidence type="ECO:0000313" key="11">
    <source>
        <dbReference type="EMBL" id="PKY66065.1"/>
    </source>
</evidence>
<reference evidence="11 12" key="1">
    <citation type="submission" date="2017-12" db="EMBL/GenBank/DDBJ databases">
        <title>Phylogenetic diversity of female urinary microbiome.</title>
        <authorList>
            <person name="Thomas-White K."/>
            <person name="Wolfe A.J."/>
        </authorList>
    </citation>
    <scope>NUCLEOTIDE SEQUENCE [LARGE SCALE GENOMIC DNA]</scope>
    <source>
        <strain evidence="11 12">UMB0250</strain>
    </source>
</reference>
<dbReference type="PRINTS" id="PR00932">
    <property type="entry name" value="AMINO1PTASE"/>
</dbReference>
<name>A0A2I1I4J7_9ACTO</name>
<evidence type="ECO:0000256" key="4">
    <source>
        <dbReference type="ARBA" id="ARBA00022670"/>
    </source>
</evidence>
<dbReference type="Gene3D" id="2.30.250.10">
    <property type="entry name" value="Aminopeptidase i, Domain 2"/>
    <property type="match status" value="1"/>
</dbReference>
<evidence type="ECO:0000256" key="2">
    <source>
        <dbReference type="ARBA" id="ARBA00008290"/>
    </source>
</evidence>
<protein>
    <recommendedName>
        <fullName evidence="10">M18 family aminopeptidase</fullName>
        <ecNumber evidence="10">3.4.11.-</ecNumber>
    </recommendedName>
</protein>
<comment type="similarity">
    <text evidence="2 9">Belongs to the peptidase M18 family.</text>
</comment>
<keyword evidence="7 9" id="KW-0862">Zinc</keyword>
<dbReference type="AlphaFoldDB" id="A0A2I1I4J7"/>
<keyword evidence="6 9" id="KW-0378">Hydrolase</keyword>